<dbReference type="AlphaFoldDB" id="A0AAD5U7Q7"/>
<organism evidence="2 3">
    <name type="scientific">Clydaea vesicula</name>
    <dbReference type="NCBI Taxonomy" id="447962"/>
    <lineage>
        <taxon>Eukaryota</taxon>
        <taxon>Fungi</taxon>
        <taxon>Fungi incertae sedis</taxon>
        <taxon>Chytridiomycota</taxon>
        <taxon>Chytridiomycota incertae sedis</taxon>
        <taxon>Chytridiomycetes</taxon>
        <taxon>Lobulomycetales</taxon>
        <taxon>Lobulomycetaceae</taxon>
        <taxon>Clydaea</taxon>
    </lineage>
</organism>
<evidence type="ECO:0000313" key="2">
    <source>
        <dbReference type="EMBL" id="KAJ3224270.1"/>
    </source>
</evidence>
<feature type="signal peptide" evidence="1">
    <location>
        <begin position="1"/>
        <end position="22"/>
    </location>
</feature>
<sequence length="206" mass="22711">MKLFYIFSSSIFLLLLSSLTTSQSTSDFNTLDTNPTITTTIPILTTTDDINFQLSTSSTPVLITSTVFIQQTSSTPPKPKPTKIVPKINEPPSQVEIFEPAAIPPSCNLNSNYNGQAITNDLIFLNSNNSNFLAVPDAKNLILPSRISNVYFYVKDIQRVDYTIFTLKATGANCSISTAQFLAYMSDFDGLPSFGYKNVNISLFFL</sequence>
<keyword evidence="3" id="KW-1185">Reference proteome</keyword>
<protein>
    <submittedName>
        <fullName evidence="2">Uncharacterized protein</fullName>
    </submittedName>
</protein>
<dbReference type="Proteomes" id="UP001211065">
    <property type="component" value="Unassembled WGS sequence"/>
</dbReference>
<proteinExistence type="predicted"/>
<keyword evidence="1" id="KW-0732">Signal</keyword>
<feature type="chain" id="PRO_5042254875" evidence="1">
    <location>
        <begin position="23"/>
        <end position="206"/>
    </location>
</feature>
<name>A0AAD5U7Q7_9FUNG</name>
<comment type="caution">
    <text evidence="2">The sequence shown here is derived from an EMBL/GenBank/DDBJ whole genome shotgun (WGS) entry which is preliminary data.</text>
</comment>
<accession>A0AAD5U7Q7</accession>
<evidence type="ECO:0000256" key="1">
    <source>
        <dbReference type="SAM" id="SignalP"/>
    </source>
</evidence>
<reference evidence="2" key="1">
    <citation type="submission" date="2020-05" db="EMBL/GenBank/DDBJ databases">
        <title>Phylogenomic resolution of chytrid fungi.</title>
        <authorList>
            <person name="Stajich J.E."/>
            <person name="Amses K."/>
            <person name="Simmons R."/>
            <person name="Seto K."/>
            <person name="Myers J."/>
            <person name="Bonds A."/>
            <person name="Quandt C.A."/>
            <person name="Barry K."/>
            <person name="Liu P."/>
            <person name="Grigoriev I."/>
            <person name="Longcore J.E."/>
            <person name="James T.Y."/>
        </authorList>
    </citation>
    <scope>NUCLEOTIDE SEQUENCE</scope>
    <source>
        <strain evidence="2">JEL0476</strain>
    </source>
</reference>
<dbReference type="EMBL" id="JADGJW010000098">
    <property type="protein sequence ID" value="KAJ3224270.1"/>
    <property type="molecule type" value="Genomic_DNA"/>
</dbReference>
<gene>
    <name evidence="2" type="ORF">HK099_008661</name>
</gene>
<evidence type="ECO:0000313" key="3">
    <source>
        <dbReference type="Proteomes" id="UP001211065"/>
    </source>
</evidence>